<reference evidence="1" key="1">
    <citation type="submission" date="2014-11" db="EMBL/GenBank/DDBJ databases">
        <authorList>
            <person name="Amaro Gonzalez C."/>
        </authorList>
    </citation>
    <scope>NUCLEOTIDE SEQUENCE</scope>
</reference>
<reference evidence="1" key="2">
    <citation type="journal article" date="2015" name="Fish Shellfish Immunol.">
        <title>Early steps in the European eel (Anguilla anguilla)-Vibrio vulnificus interaction in the gills: Role of the RtxA13 toxin.</title>
        <authorList>
            <person name="Callol A."/>
            <person name="Pajuelo D."/>
            <person name="Ebbesson L."/>
            <person name="Teles M."/>
            <person name="MacKenzie S."/>
            <person name="Amaro C."/>
        </authorList>
    </citation>
    <scope>NUCLEOTIDE SEQUENCE</scope>
</reference>
<dbReference type="AlphaFoldDB" id="A0A0E9PMM7"/>
<sequence length="27" mass="3088">MLACSWSRAVFNLITTRVGPYFIGLRD</sequence>
<organism evidence="1">
    <name type="scientific">Anguilla anguilla</name>
    <name type="common">European freshwater eel</name>
    <name type="synonym">Muraena anguilla</name>
    <dbReference type="NCBI Taxonomy" id="7936"/>
    <lineage>
        <taxon>Eukaryota</taxon>
        <taxon>Metazoa</taxon>
        <taxon>Chordata</taxon>
        <taxon>Craniata</taxon>
        <taxon>Vertebrata</taxon>
        <taxon>Euteleostomi</taxon>
        <taxon>Actinopterygii</taxon>
        <taxon>Neopterygii</taxon>
        <taxon>Teleostei</taxon>
        <taxon>Anguilliformes</taxon>
        <taxon>Anguillidae</taxon>
        <taxon>Anguilla</taxon>
    </lineage>
</organism>
<name>A0A0E9PMM7_ANGAN</name>
<dbReference type="EMBL" id="GBXM01102696">
    <property type="protein sequence ID" value="JAH05881.1"/>
    <property type="molecule type" value="Transcribed_RNA"/>
</dbReference>
<proteinExistence type="predicted"/>
<evidence type="ECO:0000313" key="1">
    <source>
        <dbReference type="EMBL" id="JAH05881.1"/>
    </source>
</evidence>
<protein>
    <submittedName>
        <fullName evidence="1">Uncharacterized protein</fullName>
    </submittedName>
</protein>
<accession>A0A0E9PMM7</accession>